<feature type="region of interest" description="Disordered" evidence="1">
    <location>
        <begin position="216"/>
        <end position="248"/>
    </location>
</feature>
<accession>B9TD51</accession>
<name>B9TD51_RICCO</name>
<reference evidence="3" key="1">
    <citation type="journal article" date="2010" name="Nat. Biotechnol.">
        <title>Draft genome sequence of the oilseed species Ricinus communis.</title>
        <authorList>
            <person name="Chan A.P."/>
            <person name="Crabtree J."/>
            <person name="Zhao Q."/>
            <person name="Lorenzi H."/>
            <person name="Orvis J."/>
            <person name="Puiu D."/>
            <person name="Melake-Berhan A."/>
            <person name="Jones K.M."/>
            <person name="Redman J."/>
            <person name="Chen G."/>
            <person name="Cahoon E.B."/>
            <person name="Gedil M."/>
            <person name="Stanke M."/>
            <person name="Haas B.J."/>
            <person name="Wortman J.R."/>
            <person name="Fraser-Liggett C.M."/>
            <person name="Ravel J."/>
            <person name="Rabinowicz P.D."/>
        </authorList>
    </citation>
    <scope>NUCLEOTIDE SEQUENCE [LARGE SCALE GENOMIC DNA]</scope>
    <source>
        <strain evidence="3">cv. Hale</strain>
    </source>
</reference>
<protein>
    <submittedName>
        <fullName evidence="2">Uncharacterized protein</fullName>
    </submittedName>
</protein>
<proteinExistence type="predicted"/>
<evidence type="ECO:0000313" key="2">
    <source>
        <dbReference type="EMBL" id="EEF26215.1"/>
    </source>
</evidence>
<gene>
    <name evidence="2" type="ORF">RCOM_1906280</name>
</gene>
<evidence type="ECO:0000313" key="3">
    <source>
        <dbReference type="Proteomes" id="UP000008311"/>
    </source>
</evidence>
<feature type="region of interest" description="Disordered" evidence="1">
    <location>
        <begin position="114"/>
        <end position="140"/>
    </location>
</feature>
<keyword evidence="3" id="KW-1185">Reference proteome</keyword>
<dbReference type="AlphaFoldDB" id="B9TD51"/>
<dbReference type="Proteomes" id="UP000008311">
    <property type="component" value="Unassembled WGS sequence"/>
</dbReference>
<dbReference type="EMBL" id="EQ977884">
    <property type="protein sequence ID" value="EEF26215.1"/>
    <property type="molecule type" value="Genomic_DNA"/>
</dbReference>
<evidence type="ECO:0000256" key="1">
    <source>
        <dbReference type="SAM" id="MobiDB-lite"/>
    </source>
</evidence>
<organism evidence="2 3">
    <name type="scientific">Ricinus communis</name>
    <name type="common">Castor bean</name>
    <dbReference type="NCBI Taxonomy" id="3988"/>
    <lineage>
        <taxon>Eukaryota</taxon>
        <taxon>Viridiplantae</taxon>
        <taxon>Streptophyta</taxon>
        <taxon>Embryophyta</taxon>
        <taxon>Tracheophyta</taxon>
        <taxon>Spermatophyta</taxon>
        <taxon>Magnoliopsida</taxon>
        <taxon>eudicotyledons</taxon>
        <taxon>Gunneridae</taxon>
        <taxon>Pentapetalae</taxon>
        <taxon>rosids</taxon>
        <taxon>fabids</taxon>
        <taxon>Malpighiales</taxon>
        <taxon>Euphorbiaceae</taxon>
        <taxon>Acalyphoideae</taxon>
        <taxon>Acalypheae</taxon>
        <taxon>Ricinus</taxon>
    </lineage>
</organism>
<feature type="compositionally biased region" description="Basic and acidic residues" evidence="1">
    <location>
        <begin position="219"/>
        <end position="236"/>
    </location>
</feature>
<sequence length="248" mass="27368">MVIGYGEVLHMPAIRAPLDHRVARVRRAGLRDVVNGVLVIPGLQADAAGIHQPLPARRAQHPRDVRVAAADHPRPLLPQSGGHLGGAREPQTRSVLGVEEVLDVPARRAVAQENLVGQSQRPGQRPQPREFLVPQRRPRETVRSRARLLRRDRQQLALVVAGDRRPALRHQVARRLQRHQRPGQDVAQVDDAVDTASADVGHDGLQGRQIAVDVGQQGDAHERLRESQSRCPEADLRPATCDQLPANR</sequence>
<dbReference type="InParanoid" id="B9TD51"/>